<dbReference type="EMBL" id="CAEZUQ010000007">
    <property type="protein sequence ID" value="CAB4600620.1"/>
    <property type="molecule type" value="Genomic_DNA"/>
</dbReference>
<dbReference type="Gene3D" id="1.10.10.10">
    <property type="entry name" value="Winged helix-like DNA-binding domain superfamily/Winged helix DNA-binding domain"/>
    <property type="match status" value="1"/>
</dbReference>
<evidence type="ECO:0000313" key="5">
    <source>
        <dbReference type="EMBL" id="CAB4600620.1"/>
    </source>
</evidence>
<evidence type="ECO:0000259" key="4">
    <source>
        <dbReference type="PROSITE" id="PS50043"/>
    </source>
</evidence>
<accession>A0A6J6GK67</accession>
<organism evidence="5">
    <name type="scientific">freshwater metagenome</name>
    <dbReference type="NCBI Taxonomy" id="449393"/>
    <lineage>
        <taxon>unclassified sequences</taxon>
        <taxon>metagenomes</taxon>
        <taxon>ecological metagenomes</taxon>
    </lineage>
</organism>
<evidence type="ECO:0000256" key="3">
    <source>
        <dbReference type="ARBA" id="ARBA00023163"/>
    </source>
</evidence>
<proteinExistence type="predicted"/>
<reference evidence="5" key="1">
    <citation type="submission" date="2020-05" db="EMBL/GenBank/DDBJ databases">
        <authorList>
            <person name="Chiriac C."/>
            <person name="Salcher M."/>
            <person name="Ghai R."/>
            <person name="Kavagutti S V."/>
        </authorList>
    </citation>
    <scope>NUCLEOTIDE SEQUENCE</scope>
</reference>
<dbReference type="Pfam" id="PF00196">
    <property type="entry name" value="GerE"/>
    <property type="match status" value="1"/>
</dbReference>
<evidence type="ECO:0000256" key="2">
    <source>
        <dbReference type="ARBA" id="ARBA00023125"/>
    </source>
</evidence>
<keyword evidence="1" id="KW-0805">Transcription regulation</keyword>
<dbReference type="InterPro" id="IPR036388">
    <property type="entry name" value="WH-like_DNA-bd_sf"/>
</dbReference>
<dbReference type="InterPro" id="IPR016032">
    <property type="entry name" value="Sig_transdc_resp-reg_C-effctor"/>
</dbReference>
<dbReference type="SMART" id="SM00421">
    <property type="entry name" value="HTH_LUXR"/>
    <property type="match status" value="1"/>
</dbReference>
<dbReference type="GO" id="GO:0003677">
    <property type="term" value="F:DNA binding"/>
    <property type="evidence" value="ECO:0007669"/>
    <property type="project" value="UniProtKB-KW"/>
</dbReference>
<dbReference type="PROSITE" id="PS50043">
    <property type="entry name" value="HTH_LUXR_2"/>
    <property type="match status" value="1"/>
</dbReference>
<keyword evidence="2" id="KW-0238">DNA-binding</keyword>
<dbReference type="InterPro" id="IPR000792">
    <property type="entry name" value="Tscrpt_reg_LuxR_C"/>
</dbReference>
<gene>
    <name evidence="5" type="ORF">UFOPK1842_00122</name>
</gene>
<dbReference type="SUPFAM" id="SSF46894">
    <property type="entry name" value="C-terminal effector domain of the bipartite response regulators"/>
    <property type="match status" value="1"/>
</dbReference>
<dbReference type="PRINTS" id="PR00038">
    <property type="entry name" value="HTHLUXR"/>
</dbReference>
<dbReference type="CDD" id="cd06170">
    <property type="entry name" value="LuxR_C_like"/>
    <property type="match status" value="1"/>
</dbReference>
<evidence type="ECO:0000256" key="1">
    <source>
        <dbReference type="ARBA" id="ARBA00023015"/>
    </source>
</evidence>
<dbReference type="AlphaFoldDB" id="A0A6J6GK67"/>
<dbReference type="PANTHER" id="PTHR44688:SF16">
    <property type="entry name" value="DNA-BINDING TRANSCRIPTIONAL ACTIVATOR DEVR_DOSR"/>
    <property type="match status" value="1"/>
</dbReference>
<keyword evidence="3" id="KW-0804">Transcription</keyword>
<sequence length="182" mass="20297">MKTARALHDEISKELSEIGNKLDSAAGRTAVSPEFRSVLRTLRSHVSSLCDLLNGEIPFDDEASKVIFSIEIRREISAINIALAGIDESDELLGELRELLNFPKYFLDEGKKVSKLITPLTRREKEVLALLPRGITANAMASELFLTEATIKSHLASIYQKFEVGNRTQAIAIAIEYKYLSF</sequence>
<dbReference type="PANTHER" id="PTHR44688">
    <property type="entry name" value="DNA-BINDING TRANSCRIPTIONAL ACTIVATOR DEVR_DOSR"/>
    <property type="match status" value="1"/>
</dbReference>
<protein>
    <submittedName>
        <fullName evidence="5">Unannotated protein</fullName>
    </submittedName>
</protein>
<feature type="domain" description="HTH luxR-type" evidence="4">
    <location>
        <begin position="113"/>
        <end position="178"/>
    </location>
</feature>
<dbReference type="GO" id="GO:0006355">
    <property type="term" value="P:regulation of DNA-templated transcription"/>
    <property type="evidence" value="ECO:0007669"/>
    <property type="project" value="InterPro"/>
</dbReference>
<name>A0A6J6GK67_9ZZZZ</name>